<evidence type="ECO:0000256" key="2">
    <source>
        <dbReference type="ARBA" id="ARBA00004308"/>
    </source>
</evidence>
<dbReference type="HAMAP" id="MF_01398">
    <property type="entry name" value="ATP_synth_b_bprime"/>
    <property type="match status" value="1"/>
</dbReference>
<dbReference type="GO" id="GO:0045259">
    <property type="term" value="C:proton-transporting ATP synthase complex"/>
    <property type="evidence" value="ECO:0007669"/>
    <property type="project" value="UniProtKB-KW"/>
</dbReference>
<comment type="function">
    <text evidence="13">Component of the F(0) channel, it forms part of the peripheral stalk, linking F(1) to F(0). The b'-subunit is a diverged and duplicated form of b found in plants and photosynthetic bacteria.</text>
</comment>
<evidence type="ECO:0000256" key="9">
    <source>
        <dbReference type="ARBA" id="ARBA00023065"/>
    </source>
</evidence>
<dbReference type="InterPro" id="IPR005864">
    <property type="entry name" value="ATP_synth_F0_bsu_bac"/>
</dbReference>
<feature type="transmembrane region" description="Helical" evidence="13">
    <location>
        <begin position="26"/>
        <end position="47"/>
    </location>
</feature>
<geneLocation type="chloroplast" evidence="16"/>
<evidence type="ECO:0000256" key="7">
    <source>
        <dbReference type="ARBA" id="ARBA00022781"/>
    </source>
</evidence>
<name>A0A1Z1MJE6_SPYFI</name>
<sequence>MINNVLFLLASDISQETSGGLFDFNATLPLMMLQFVILTVLLNGIFYKPVSNILDERDEYIRNSLTTASASLIKANELTKQYEHELAESRKKAQQIIKKAQQDAQKIVSEKIKEAQQDAEELIKDAYMQLNTQKEQAVKTLEDQIDILSDQIKLKLLDSF</sequence>
<organism evidence="16">
    <name type="scientific">Spyridia filamentosa</name>
    <name type="common">Red alga</name>
    <name type="synonym">Fucus filamentosus</name>
    <dbReference type="NCBI Taxonomy" id="196632"/>
    <lineage>
        <taxon>Eukaryota</taxon>
        <taxon>Rhodophyta</taxon>
        <taxon>Florideophyceae</taxon>
        <taxon>Rhodymeniophycidae</taxon>
        <taxon>Ceramiales</taxon>
        <taxon>Spyridiaceae</taxon>
        <taxon>Spyridia</taxon>
    </lineage>
</organism>
<evidence type="ECO:0000256" key="4">
    <source>
        <dbReference type="ARBA" id="ARBA00022448"/>
    </source>
</evidence>
<dbReference type="GO" id="GO:0046933">
    <property type="term" value="F:proton-transporting ATP synthase activity, rotational mechanism"/>
    <property type="evidence" value="ECO:0007669"/>
    <property type="project" value="UniProtKB-UniRule"/>
</dbReference>
<dbReference type="EMBL" id="MF101441">
    <property type="protein sequence ID" value="ARW66200.1"/>
    <property type="molecule type" value="Genomic_DNA"/>
</dbReference>
<comment type="similarity">
    <text evidence="3 13 14">Belongs to the ATPase B chain family.</text>
</comment>
<keyword evidence="4 13" id="KW-0813">Transport</keyword>
<dbReference type="Gene3D" id="1.20.5.620">
    <property type="entry name" value="F1F0 ATP synthase subunit B, membrane domain"/>
    <property type="match status" value="1"/>
</dbReference>
<dbReference type="GeneID" id="33359308"/>
<dbReference type="SUPFAM" id="SSF81573">
    <property type="entry name" value="F1F0 ATP synthase subunit B, membrane domain"/>
    <property type="match status" value="1"/>
</dbReference>
<proteinExistence type="inferred from homology"/>
<dbReference type="RefSeq" id="YP_009397014.1">
    <property type="nucleotide sequence ID" value="NC_035285.1"/>
</dbReference>
<dbReference type="AlphaFoldDB" id="A0A1Z1MJE6"/>
<keyword evidence="13" id="KW-0793">Thylakoid</keyword>
<evidence type="ECO:0000256" key="5">
    <source>
        <dbReference type="ARBA" id="ARBA00022547"/>
    </source>
</evidence>
<evidence type="ECO:0000256" key="1">
    <source>
        <dbReference type="ARBA" id="ARBA00004167"/>
    </source>
</evidence>
<keyword evidence="11 13" id="KW-0066">ATP synthesis</keyword>
<dbReference type="GO" id="GO:0009535">
    <property type="term" value="C:chloroplast thylakoid membrane"/>
    <property type="evidence" value="ECO:0007669"/>
    <property type="project" value="UniProtKB-SubCell"/>
</dbReference>
<keyword evidence="10 13" id="KW-0472">Membrane</keyword>
<accession>A0A1Z1MJE6</accession>
<evidence type="ECO:0000256" key="10">
    <source>
        <dbReference type="ARBA" id="ARBA00023136"/>
    </source>
</evidence>
<keyword evidence="16" id="KW-0150">Chloroplast</keyword>
<evidence type="ECO:0000256" key="11">
    <source>
        <dbReference type="ARBA" id="ARBA00023310"/>
    </source>
</evidence>
<evidence type="ECO:0000256" key="14">
    <source>
        <dbReference type="RuleBase" id="RU003848"/>
    </source>
</evidence>
<keyword evidence="6 13" id="KW-0812">Transmembrane</keyword>
<dbReference type="PANTHER" id="PTHR33445:SF2">
    <property type="entry name" value="ATP SYNTHASE SUBUNIT B', CHLOROPLASTIC"/>
    <property type="match status" value="1"/>
</dbReference>
<evidence type="ECO:0000256" key="13">
    <source>
        <dbReference type="HAMAP-Rule" id="MF_01399"/>
    </source>
</evidence>
<dbReference type="InterPro" id="IPR050059">
    <property type="entry name" value="ATP_synthase_B_chain"/>
</dbReference>
<reference evidence="16" key="1">
    <citation type="journal article" date="2017" name="J. Phycol.">
        <title>Analysis of chloroplast genomes and a supermatrix inform reclassification of the Rhodomelaceae (Rhodophyta).</title>
        <authorList>
            <person name="Diaz-Tapia P."/>
            <person name="Maggs C.A."/>
            <person name="West J.A."/>
            <person name="Verbruggen H."/>
        </authorList>
    </citation>
    <scope>NUCLEOTIDE SEQUENCE</scope>
    <source>
        <strain evidence="16">PD1020</strain>
    </source>
</reference>
<comment type="subunit">
    <text evidence="13">F-type ATPases have 2 components, F(1) - the catalytic core - and F(0) - the membrane proton channel. F(1) has five subunits: alpha(3), beta(3), gamma(1), delta(1), epsilon(1). F(0) has four main subunits: a(1), b(1), b'(1) and c(10-14). The alpha and beta chains form an alternating ring which encloses part of the gamma chain. F(1) is attached to F(0) by a central stalk formed by the gamma and epsilon chains, while a peripheral stalk is formed by the delta, b and b' chains.</text>
</comment>
<evidence type="ECO:0000256" key="15">
    <source>
        <dbReference type="SAM" id="Coils"/>
    </source>
</evidence>
<keyword evidence="9 13" id="KW-0406">Ion transport</keyword>
<comment type="function">
    <text evidence="12 13">F(1)F(0) ATP synthase produces ATP from ADP in the presence of a proton or sodium gradient. F-type ATPases consist of two structural domains, F(1) containing the extramembraneous catalytic core and F(0) containing the membrane proton channel, linked together by a central stalk and a peripheral stalk. During catalysis, ATP synthesis in the catalytic domain of F(1) is coupled via a rotary mechanism of the central stalk subunits to proton translocation.</text>
</comment>
<feature type="coiled-coil region" evidence="15">
    <location>
        <begin position="72"/>
        <end position="151"/>
    </location>
</feature>
<dbReference type="GO" id="GO:0046961">
    <property type="term" value="F:proton-transporting ATPase activity, rotational mechanism"/>
    <property type="evidence" value="ECO:0007669"/>
    <property type="project" value="TreeGrafter"/>
</dbReference>
<comment type="subcellular location">
    <subcellularLocation>
        <location evidence="2">Endomembrane system</location>
    </subcellularLocation>
    <subcellularLocation>
        <location evidence="1">Membrane</location>
        <topology evidence="1">Single-pass membrane protein</topology>
    </subcellularLocation>
    <subcellularLocation>
        <location evidence="13">Plastid</location>
        <location evidence="13">Chloroplast thylakoid membrane</location>
        <topology evidence="13">Single-pass membrane protein</topology>
    </subcellularLocation>
</comment>
<dbReference type="GO" id="GO:0012505">
    <property type="term" value="C:endomembrane system"/>
    <property type="evidence" value="ECO:0007669"/>
    <property type="project" value="UniProtKB-SubCell"/>
</dbReference>
<keyword evidence="8 13" id="KW-1133">Transmembrane helix</keyword>
<dbReference type="NCBIfam" id="TIGR01144">
    <property type="entry name" value="ATP_synt_b"/>
    <property type="match status" value="1"/>
</dbReference>
<dbReference type="HAMAP" id="MF_01399">
    <property type="entry name" value="ATP_synth_bprime"/>
    <property type="match status" value="1"/>
</dbReference>
<evidence type="ECO:0000256" key="3">
    <source>
        <dbReference type="ARBA" id="ARBA00005513"/>
    </source>
</evidence>
<protein>
    <recommendedName>
        <fullName evidence="13">ATP synthase subunit b', chloroplastic</fullName>
    </recommendedName>
    <alternativeName>
        <fullName evidence="13">ATP synthase F(0) sector subunit b'</fullName>
    </alternativeName>
    <alternativeName>
        <fullName evidence="13">ATPase subunit II</fullName>
    </alternativeName>
</protein>
<dbReference type="PANTHER" id="PTHR33445">
    <property type="entry name" value="ATP SYNTHASE SUBUNIT B', CHLOROPLASTIC"/>
    <property type="match status" value="1"/>
</dbReference>
<keyword evidence="15" id="KW-0175">Coiled coil</keyword>
<dbReference type="Pfam" id="PF00430">
    <property type="entry name" value="ATP-synt_B"/>
    <property type="match status" value="1"/>
</dbReference>
<evidence type="ECO:0000256" key="12">
    <source>
        <dbReference type="ARBA" id="ARBA00025198"/>
    </source>
</evidence>
<dbReference type="InterPro" id="IPR002146">
    <property type="entry name" value="ATP_synth_b/b'su_bac/chlpt"/>
</dbReference>
<dbReference type="InterPro" id="IPR034679">
    <property type="entry name" value="ATP_synth_b"/>
</dbReference>
<dbReference type="InterPro" id="IPR028987">
    <property type="entry name" value="ATP_synth_B-like_membr_sf"/>
</dbReference>
<evidence type="ECO:0000256" key="6">
    <source>
        <dbReference type="ARBA" id="ARBA00022692"/>
    </source>
</evidence>
<keyword evidence="16" id="KW-0934">Plastid</keyword>
<keyword evidence="5 13" id="KW-0138">CF(0)</keyword>
<gene>
    <name evidence="13 16" type="primary">atpG</name>
    <name evidence="13" type="synonym">atpF2</name>
</gene>
<dbReference type="CDD" id="cd06503">
    <property type="entry name" value="ATP-synt_Fo_b"/>
    <property type="match status" value="1"/>
</dbReference>
<dbReference type="NCBIfam" id="NF005607">
    <property type="entry name" value="PRK07353.1"/>
    <property type="match status" value="1"/>
</dbReference>
<evidence type="ECO:0000313" key="16">
    <source>
        <dbReference type="EMBL" id="ARW66200.1"/>
    </source>
</evidence>
<keyword evidence="7 13" id="KW-0375">Hydrogen ion transport</keyword>
<comment type="miscellaneous">
    <text evidence="13">In plastids the F-type ATPase is also known as CF(1)CF(0).</text>
</comment>
<evidence type="ECO:0000256" key="8">
    <source>
        <dbReference type="ARBA" id="ARBA00022989"/>
    </source>
</evidence>